<feature type="domain" description="PhnB-like" evidence="1">
    <location>
        <begin position="6"/>
        <end position="126"/>
    </location>
</feature>
<evidence type="ECO:0000313" key="2">
    <source>
        <dbReference type="EMBL" id="HBP29991.1"/>
    </source>
</evidence>
<dbReference type="PANTHER" id="PTHR33990:SF2">
    <property type="entry name" value="PHNB-LIKE DOMAIN-CONTAINING PROTEIN"/>
    <property type="match status" value="1"/>
</dbReference>
<dbReference type="PANTHER" id="PTHR33990">
    <property type="entry name" value="PROTEIN YJDN-RELATED"/>
    <property type="match status" value="1"/>
</dbReference>
<dbReference type="Pfam" id="PF06983">
    <property type="entry name" value="3-dmu-9_3-mt"/>
    <property type="match status" value="1"/>
</dbReference>
<dbReference type="InterPro" id="IPR029068">
    <property type="entry name" value="Glyas_Bleomycin-R_OHBP_Dase"/>
</dbReference>
<dbReference type="SUPFAM" id="SSF54593">
    <property type="entry name" value="Glyoxalase/Bleomycin resistance protein/Dihydroxybiphenyl dioxygenase"/>
    <property type="match status" value="1"/>
</dbReference>
<dbReference type="AlphaFoldDB" id="A0A356LHC8"/>
<evidence type="ECO:0000313" key="3">
    <source>
        <dbReference type="Proteomes" id="UP000264036"/>
    </source>
</evidence>
<reference evidence="2 3" key="1">
    <citation type="journal article" date="2018" name="Nat. Biotechnol.">
        <title>A standardized bacterial taxonomy based on genome phylogeny substantially revises the tree of life.</title>
        <authorList>
            <person name="Parks D.H."/>
            <person name="Chuvochina M."/>
            <person name="Waite D.W."/>
            <person name="Rinke C."/>
            <person name="Skarshewski A."/>
            <person name="Chaumeil P.A."/>
            <person name="Hugenholtz P."/>
        </authorList>
    </citation>
    <scope>NUCLEOTIDE SEQUENCE [LARGE SCALE GENOMIC DNA]</scope>
    <source>
        <strain evidence="2">UBA10707</strain>
    </source>
</reference>
<dbReference type="Gene3D" id="3.10.180.10">
    <property type="entry name" value="2,3-Dihydroxybiphenyl 1,2-Dioxygenase, domain 1"/>
    <property type="match status" value="1"/>
</dbReference>
<protein>
    <recommendedName>
        <fullName evidence="1">PhnB-like domain-containing protein</fullName>
    </recommendedName>
</protein>
<name>A0A356LHC8_9BURK</name>
<dbReference type="CDD" id="cd06588">
    <property type="entry name" value="PhnB_like"/>
    <property type="match status" value="1"/>
</dbReference>
<gene>
    <name evidence="2" type="ORF">DD666_11310</name>
</gene>
<comment type="caution">
    <text evidence="2">The sequence shown here is derived from an EMBL/GenBank/DDBJ whole genome shotgun (WGS) entry which is preliminary data.</text>
</comment>
<sequence length="170" mass="18666">MIIASKISPCLWFDDQAEAAARFYTGIFPDSKITQTTHYLGKKMTQVSGRPEGSVLTVAFELAGVPFTALNGGPIFKFNESISLQVHCESQEELDTYWTALNEGGDPSAQQCGWLKDRYGLSWQIVPAILPTLLTDPARAQRVMEALLPMKKLDIGKLQQAADATSAERS</sequence>
<dbReference type="Proteomes" id="UP000264036">
    <property type="component" value="Unassembled WGS sequence"/>
</dbReference>
<proteinExistence type="predicted"/>
<dbReference type="EMBL" id="DOEK01000028">
    <property type="protein sequence ID" value="HBP29991.1"/>
    <property type="molecule type" value="Genomic_DNA"/>
</dbReference>
<dbReference type="PIRSF" id="PIRSF021700">
    <property type="entry name" value="3_dmu_93_MTrfase"/>
    <property type="match status" value="1"/>
</dbReference>
<dbReference type="InterPro" id="IPR009725">
    <property type="entry name" value="3_dmu_93_MTrfase"/>
</dbReference>
<accession>A0A356LHC8</accession>
<organism evidence="2 3">
    <name type="scientific">Advenella kashmirensis</name>
    <dbReference type="NCBI Taxonomy" id="310575"/>
    <lineage>
        <taxon>Bacteria</taxon>
        <taxon>Pseudomonadati</taxon>
        <taxon>Pseudomonadota</taxon>
        <taxon>Betaproteobacteria</taxon>
        <taxon>Burkholderiales</taxon>
        <taxon>Alcaligenaceae</taxon>
    </lineage>
</organism>
<evidence type="ECO:0000259" key="1">
    <source>
        <dbReference type="Pfam" id="PF06983"/>
    </source>
</evidence>
<dbReference type="InterPro" id="IPR028973">
    <property type="entry name" value="PhnB-like"/>
</dbReference>